<evidence type="ECO:0000259" key="9">
    <source>
        <dbReference type="PROSITE" id="PS50110"/>
    </source>
</evidence>
<dbReference type="PANTHER" id="PTHR43047">
    <property type="entry name" value="TWO-COMPONENT HISTIDINE PROTEIN KINASE"/>
    <property type="match status" value="1"/>
</dbReference>
<dbReference type="Gene3D" id="3.30.565.10">
    <property type="entry name" value="Histidine kinase-like ATPase, C-terminal domain"/>
    <property type="match status" value="1"/>
</dbReference>
<dbReference type="SMART" id="SM00387">
    <property type="entry name" value="HATPase_c"/>
    <property type="match status" value="1"/>
</dbReference>
<gene>
    <name evidence="10" type="ORF">EJ02DRAFT_500860</name>
</gene>
<dbReference type="SUPFAM" id="SSF55874">
    <property type="entry name" value="ATPase domain of HSP90 chaperone/DNA topoisomerase II/histidine kinase"/>
    <property type="match status" value="1"/>
</dbReference>
<sequence>MGEPATTPPTTPPDIIERQSLCFSRPMPGMVVQQGEKGFREELSRIFDPAESNAAEQLVNLKDALRKAETDSFWVQLTQGLAKIVDAQYAFVSKRILSDDKNVAVELPPIGEPGACLMGEAFYINDGHGNGPGYLKNFKYHAYQCPCAYMKHDKIFIIPERLNDFILDNPNDLIIPGEAYLGIPLFAGEKCFAHFGVMWGQEGAARRKLSWGFIEMMFHSLEDMILARVLEGNEFAKAAHPVRSELPKIVPHEAVSVAQSLKPYARSLSHELRTPMQGVVGMLDVMMANVKEASETLHIDPRTRQILETLKENIETVQDSSRRAVEAADNVVHAYDMNMGVPETPLSPLDKSPEQWNIFWQEMRPDLMITGNNMGAPLRGIKRRRDEVSWAGHAAKVRVSRPPRQRIRETASEEPPLRGTKSCPPDATVGSRCATVFNGKPGAPRSILSAGPMDIDRRDHTCSQGSSLVKCDSTTSPMFASENSKVPGLRHTNLREVLQYVINDALKVGGRPDSAIAEATDAGERIEVQSRSSNGDAHTKLIEWAVSPDVPETIVIDERDLAKMVSCLALNAIKFTQDGVITLHATLSAHGRYIVINIKDTGSGIPAAFLPNLFKPFSREDDSMTRQSEGLGLGLMVAKGIARKLGGDLFCLRSHVSGPGKGSEFEMRVPLTPGEICSRPATPFGSPTLSIKSRMSIDPEVSRLDLTHAPVTPPLSSDPSKTDGERQAPITPAITVHSPSSPDDLSLATPRRTSSPPRHRATRALSSEREVIPSDLGEQLPLNILVVDDNAINRRVLVSMLGRLGYKNVTTAFNGKDAVDTVGRNALAPASKAFDVILMDLWMPLLDGFQATEKILSMQELAKKPTILAVSADITDAALEKAVKSGMKGFVTKPFITRDIARLIRTYCASQ</sequence>
<name>A0A6A5SZF9_9PLEO</name>
<dbReference type="InterPro" id="IPR003594">
    <property type="entry name" value="HATPase_dom"/>
</dbReference>
<accession>A0A6A5SZF9</accession>
<evidence type="ECO:0000256" key="5">
    <source>
        <dbReference type="ARBA" id="ARBA00022777"/>
    </source>
</evidence>
<feature type="domain" description="Response regulatory" evidence="9">
    <location>
        <begin position="783"/>
        <end position="908"/>
    </location>
</feature>
<dbReference type="Gene3D" id="1.10.287.130">
    <property type="match status" value="1"/>
</dbReference>
<feature type="region of interest" description="Disordered" evidence="7">
    <location>
        <begin position="705"/>
        <end position="767"/>
    </location>
</feature>
<feature type="modified residue" description="4-aspartylphosphate" evidence="6">
    <location>
        <position position="840"/>
    </location>
</feature>
<dbReference type="PROSITE" id="PS50110">
    <property type="entry name" value="RESPONSE_REGULATORY"/>
    <property type="match status" value="1"/>
</dbReference>
<comment type="catalytic activity">
    <reaction evidence="1">
        <text>ATP + protein L-histidine = ADP + protein N-phospho-L-histidine.</text>
        <dbReference type="EC" id="2.7.13.3"/>
    </reaction>
</comment>
<dbReference type="InterPro" id="IPR036890">
    <property type="entry name" value="HATPase_C_sf"/>
</dbReference>
<evidence type="ECO:0000256" key="4">
    <source>
        <dbReference type="ARBA" id="ARBA00022679"/>
    </source>
</evidence>
<protein>
    <recommendedName>
        <fullName evidence="2">histidine kinase</fullName>
        <ecNumber evidence="2">2.7.13.3</ecNumber>
    </recommendedName>
</protein>
<dbReference type="InterPro" id="IPR036097">
    <property type="entry name" value="HisK_dim/P_sf"/>
</dbReference>
<dbReference type="InterPro" id="IPR004358">
    <property type="entry name" value="Sig_transdc_His_kin-like_C"/>
</dbReference>
<dbReference type="InterPro" id="IPR011006">
    <property type="entry name" value="CheY-like_superfamily"/>
</dbReference>
<evidence type="ECO:0000256" key="7">
    <source>
        <dbReference type="SAM" id="MobiDB-lite"/>
    </source>
</evidence>
<dbReference type="SMART" id="SM00448">
    <property type="entry name" value="REC"/>
    <property type="match status" value="1"/>
</dbReference>
<dbReference type="GO" id="GO:0000155">
    <property type="term" value="F:phosphorelay sensor kinase activity"/>
    <property type="evidence" value="ECO:0007669"/>
    <property type="project" value="InterPro"/>
</dbReference>
<keyword evidence="5" id="KW-0418">Kinase</keyword>
<keyword evidence="11" id="KW-1185">Reference proteome</keyword>
<dbReference type="OrthoDB" id="60033at2759"/>
<evidence type="ECO:0000313" key="11">
    <source>
        <dbReference type="Proteomes" id="UP000800038"/>
    </source>
</evidence>
<evidence type="ECO:0000256" key="2">
    <source>
        <dbReference type="ARBA" id="ARBA00012438"/>
    </source>
</evidence>
<dbReference type="Gene3D" id="3.40.50.2300">
    <property type="match status" value="1"/>
</dbReference>
<dbReference type="PRINTS" id="PR00344">
    <property type="entry name" value="BCTRLSENSOR"/>
</dbReference>
<evidence type="ECO:0000256" key="3">
    <source>
        <dbReference type="ARBA" id="ARBA00022553"/>
    </source>
</evidence>
<dbReference type="EC" id="2.7.13.3" evidence="2"/>
<dbReference type="PANTHER" id="PTHR43047:SF2">
    <property type="entry name" value="HISTIDINE KINASE M7"/>
    <property type="match status" value="1"/>
</dbReference>
<evidence type="ECO:0000259" key="8">
    <source>
        <dbReference type="PROSITE" id="PS50109"/>
    </source>
</evidence>
<dbReference type="InterPro" id="IPR001789">
    <property type="entry name" value="Sig_transdc_resp-reg_receiver"/>
</dbReference>
<dbReference type="InterPro" id="IPR003661">
    <property type="entry name" value="HisK_dim/P_dom"/>
</dbReference>
<dbReference type="FunFam" id="1.10.287.130:FF:000100">
    <property type="entry name" value="Sensor histidine kinase/response regulator"/>
    <property type="match status" value="1"/>
</dbReference>
<dbReference type="GO" id="GO:0005886">
    <property type="term" value="C:plasma membrane"/>
    <property type="evidence" value="ECO:0007669"/>
    <property type="project" value="TreeGrafter"/>
</dbReference>
<dbReference type="Pfam" id="PF02518">
    <property type="entry name" value="HATPase_c"/>
    <property type="match status" value="1"/>
</dbReference>
<dbReference type="SUPFAM" id="SSF47384">
    <property type="entry name" value="Homodimeric domain of signal transducing histidine kinase"/>
    <property type="match status" value="1"/>
</dbReference>
<proteinExistence type="predicted"/>
<dbReference type="InterPro" id="IPR005467">
    <property type="entry name" value="His_kinase_dom"/>
</dbReference>
<dbReference type="GO" id="GO:0009927">
    <property type="term" value="F:histidine phosphotransfer kinase activity"/>
    <property type="evidence" value="ECO:0007669"/>
    <property type="project" value="TreeGrafter"/>
</dbReference>
<dbReference type="CDD" id="cd17546">
    <property type="entry name" value="REC_hyHK_CKI1_RcsC-like"/>
    <property type="match status" value="1"/>
</dbReference>
<keyword evidence="4" id="KW-0808">Transferase</keyword>
<evidence type="ECO:0000313" key="10">
    <source>
        <dbReference type="EMBL" id="KAF1945370.1"/>
    </source>
</evidence>
<feature type="compositionally biased region" description="Basic residues" evidence="7">
    <location>
        <begin position="396"/>
        <end position="405"/>
    </location>
</feature>
<dbReference type="SUPFAM" id="SSF52172">
    <property type="entry name" value="CheY-like"/>
    <property type="match status" value="1"/>
</dbReference>
<evidence type="ECO:0000256" key="6">
    <source>
        <dbReference type="PROSITE-ProRule" id="PRU00169"/>
    </source>
</evidence>
<dbReference type="PROSITE" id="PS50109">
    <property type="entry name" value="HIS_KIN"/>
    <property type="match status" value="1"/>
</dbReference>
<keyword evidence="3 6" id="KW-0597">Phosphoprotein</keyword>
<feature type="domain" description="Histidine kinase" evidence="8">
    <location>
        <begin position="557"/>
        <end position="673"/>
    </location>
</feature>
<feature type="region of interest" description="Disordered" evidence="7">
    <location>
        <begin position="396"/>
        <end position="426"/>
    </location>
</feature>
<dbReference type="CDD" id="cd00082">
    <property type="entry name" value="HisKA"/>
    <property type="match status" value="1"/>
</dbReference>
<dbReference type="Pfam" id="PF00072">
    <property type="entry name" value="Response_reg"/>
    <property type="match status" value="1"/>
</dbReference>
<dbReference type="EMBL" id="ML976010">
    <property type="protein sequence ID" value="KAF1945370.1"/>
    <property type="molecule type" value="Genomic_DNA"/>
</dbReference>
<organism evidence="10 11">
    <name type="scientific">Clathrospora elynae</name>
    <dbReference type="NCBI Taxonomy" id="706981"/>
    <lineage>
        <taxon>Eukaryota</taxon>
        <taxon>Fungi</taxon>
        <taxon>Dikarya</taxon>
        <taxon>Ascomycota</taxon>
        <taxon>Pezizomycotina</taxon>
        <taxon>Dothideomycetes</taxon>
        <taxon>Pleosporomycetidae</taxon>
        <taxon>Pleosporales</taxon>
        <taxon>Diademaceae</taxon>
        <taxon>Clathrospora</taxon>
    </lineage>
</organism>
<reference evidence="10" key="1">
    <citation type="journal article" date="2020" name="Stud. Mycol.">
        <title>101 Dothideomycetes genomes: a test case for predicting lifestyles and emergence of pathogens.</title>
        <authorList>
            <person name="Haridas S."/>
            <person name="Albert R."/>
            <person name="Binder M."/>
            <person name="Bloem J."/>
            <person name="Labutti K."/>
            <person name="Salamov A."/>
            <person name="Andreopoulos B."/>
            <person name="Baker S."/>
            <person name="Barry K."/>
            <person name="Bills G."/>
            <person name="Bluhm B."/>
            <person name="Cannon C."/>
            <person name="Castanera R."/>
            <person name="Culley D."/>
            <person name="Daum C."/>
            <person name="Ezra D."/>
            <person name="Gonzalez J."/>
            <person name="Henrissat B."/>
            <person name="Kuo A."/>
            <person name="Liang C."/>
            <person name="Lipzen A."/>
            <person name="Lutzoni F."/>
            <person name="Magnuson J."/>
            <person name="Mondo S."/>
            <person name="Nolan M."/>
            <person name="Ohm R."/>
            <person name="Pangilinan J."/>
            <person name="Park H.-J."/>
            <person name="Ramirez L."/>
            <person name="Alfaro M."/>
            <person name="Sun H."/>
            <person name="Tritt A."/>
            <person name="Yoshinaga Y."/>
            <person name="Zwiers L.-H."/>
            <person name="Turgeon B."/>
            <person name="Goodwin S."/>
            <person name="Spatafora J."/>
            <person name="Crous P."/>
            <person name="Grigoriev I."/>
        </authorList>
    </citation>
    <scope>NUCLEOTIDE SEQUENCE</scope>
    <source>
        <strain evidence="10">CBS 161.51</strain>
    </source>
</reference>
<dbReference type="AlphaFoldDB" id="A0A6A5SZF9"/>
<evidence type="ECO:0000256" key="1">
    <source>
        <dbReference type="ARBA" id="ARBA00000085"/>
    </source>
</evidence>
<dbReference type="Proteomes" id="UP000800038">
    <property type="component" value="Unassembled WGS sequence"/>
</dbReference>